<organism evidence="2 3">
    <name type="scientific">Drosophila suzukii</name>
    <name type="common">Spotted-wing drosophila fruit fly</name>
    <dbReference type="NCBI Taxonomy" id="28584"/>
    <lineage>
        <taxon>Eukaryota</taxon>
        <taxon>Metazoa</taxon>
        <taxon>Ecdysozoa</taxon>
        <taxon>Arthropoda</taxon>
        <taxon>Hexapoda</taxon>
        <taxon>Insecta</taxon>
        <taxon>Pterygota</taxon>
        <taxon>Neoptera</taxon>
        <taxon>Endopterygota</taxon>
        <taxon>Diptera</taxon>
        <taxon>Brachycera</taxon>
        <taxon>Muscomorpha</taxon>
        <taxon>Ephydroidea</taxon>
        <taxon>Drosophilidae</taxon>
        <taxon>Drosophila</taxon>
        <taxon>Sophophora</taxon>
    </lineage>
</organism>
<dbReference type="GeneID" id="136116461"/>
<evidence type="ECO:0000313" key="3">
    <source>
        <dbReference type="RefSeq" id="XP_065723443.1"/>
    </source>
</evidence>
<dbReference type="AlphaFoldDB" id="A0AB40DMA8"/>
<feature type="compositionally biased region" description="Basic residues" evidence="1">
    <location>
        <begin position="93"/>
        <end position="110"/>
    </location>
</feature>
<gene>
    <name evidence="3" type="primary">LOC136116461</name>
</gene>
<name>A0AB40DMA8_DROSZ</name>
<evidence type="ECO:0000313" key="2">
    <source>
        <dbReference type="Proteomes" id="UP001652628"/>
    </source>
</evidence>
<keyword evidence="2" id="KW-1185">Reference proteome</keyword>
<dbReference type="RefSeq" id="XP_065723443.1">
    <property type="nucleotide sequence ID" value="XM_065867371.2"/>
</dbReference>
<sequence>MLQPREPNRISDSRFKKISSLPSRINMICFIYHNQNWSLALLTALILTIVHIDASQAINQPFLVSPTPTLQAIAADEPPGLTALASKTTPKMSVRRSKRQKARMPPGPKK</sequence>
<evidence type="ECO:0000256" key="1">
    <source>
        <dbReference type="SAM" id="MobiDB-lite"/>
    </source>
</evidence>
<dbReference type="Proteomes" id="UP001652628">
    <property type="component" value="Chromosome 4"/>
</dbReference>
<feature type="region of interest" description="Disordered" evidence="1">
    <location>
        <begin position="81"/>
        <end position="110"/>
    </location>
</feature>
<proteinExistence type="predicted"/>
<reference evidence="3" key="1">
    <citation type="submission" date="2025-08" db="UniProtKB">
        <authorList>
            <consortium name="RefSeq"/>
        </authorList>
    </citation>
    <scope>IDENTIFICATION</scope>
</reference>
<protein>
    <submittedName>
        <fullName evidence="3">Uncharacterized protein isoform X2</fullName>
    </submittedName>
</protein>
<accession>A0AB40DMA8</accession>